<organism evidence="7 8">
    <name type="scientific">Actinomyces urogenitalis DORA_12</name>
    <dbReference type="NCBI Taxonomy" id="1403939"/>
    <lineage>
        <taxon>Bacteria</taxon>
        <taxon>Bacillati</taxon>
        <taxon>Actinomycetota</taxon>
        <taxon>Actinomycetes</taxon>
        <taxon>Actinomycetales</taxon>
        <taxon>Actinomycetaceae</taxon>
        <taxon>Actinomyces</taxon>
    </lineage>
</organism>
<dbReference type="GO" id="GO:0033202">
    <property type="term" value="C:DNA helicase complex"/>
    <property type="evidence" value="ECO:0007669"/>
    <property type="project" value="TreeGrafter"/>
</dbReference>
<feature type="binding site" evidence="5">
    <location>
        <begin position="49"/>
        <end position="56"/>
    </location>
    <ligand>
        <name>ATP</name>
        <dbReference type="ChEBI" id="CHEBI:30616"/>
    </ligand>
</feature>
<dbReference type="PANTHER" id="PTHR11070:SF55">
    <property type="entry name" value="DNA 3'-5' HELICASE"/>
    <property type="match status" value="1"/>
</dbReference>
<comment type="caution">
    <text evidence="7">The sequence shown here is derived from an EMBL/GenBank/DDBJ whole genome shotgun (WGS) entry which is preliminary data.</text>
</comment>
<evidence type="ECO:0000256" key="1">
    <source>
        <dbReference type="ARBA" id="ARBA00022741"/>
    </source>
</evidence>
<dbReference type="EMBL" id="AZLV01000972">
    <property type="protein sequence ID" value="ETJ02599.1"/>
    <property type="molecule type" value="Genomic_DNA"/>
</dbReference>
<evidence type="ECO:0000259" key="6">
    <source>
        <dbReference type="PROSITE" id="PS51198"/>
    </source>
</evidence>
<dbReference type="SUPFAM" id="SSF52540">
    <property type="entry name" value="P-loop containing nucleoside triphosphate hydrolases"/>
    <property type="match status" value="1"/>
</dbReference>
<evidence type="ECO:0000313" key="8">
    <source>
        <dbReference type="Proteomes" id="UP000018852"/>
    </source>
</evidence>
<dbReference type="GO" id="GO:0043138">
    <property type="term" value="F:3'-5' DNA helicase activity"/>
    <property type="evidence" value="ECO:0007669"/>
    <property type="project" value="TreeGrafter"/>
</dbReference>
<keyword evidence="4 5" id="KW-0067">ATP-binding</keyword>
<evidence type="ECO:0000313" key="7">
    <source>
        <dbReference type="EMBL" id="ETJ02599.1"/>
    </source>
</evidence>
<dbReference type="GO" id="GO:0005829">
    <property type="term" value="C:cytosol"/>
    <property type="evidence" value="ECO:0007669"/>
    <property type="project" value="TreeGrafter"/>
</dbReference>
<keyword evidence="2 5" id="KW-0378">Hydrolase</keyword>
<evidence type="ECO:0000256" key="5">
    <source>
        <dbReference type="PROSITE-ProRule" id="PRU00560"/>
    </source>
</evidence>
<proteinExistence type="predicted"/>
<dbReference type="Gene3D" id="3.40.50.300">
    <property type="entry name" value="P-loop containing nucleotide triphosphate hydrolases"/>
    <property type="match status" value="1"/>
</dbReference>
<evidence type="ECO:0000256" key="2">
    <source>
        <dbReference type="ARBA" id="ARBA00022801"/>
    </source>
</evidence>
<dbReference type="Proteomes" id="UP000018852">
    <property type="component" value="Unassembled WGS sequence"/>
</dbReference>
<accession>W1VEX5</accession>
<dbReference type="AlphaFoldDB" id="W1VEX5"/>
<dbReference type="GO" id="GO:0003677">
    <property type="term" value="F:DNA binding"/>
    <property type="evidence" value="ECO:0007669"/>
    <property type="project" value="InterPro"/>
</dbReference>
<evidence type="ECO:0000256" key="4">
    <source>
        <dbReference type="ARBA" id="ARBA00022840"/>
    </source>
</evidence>
<dbReference type="InterPro" id="IPR014016">
    <property type="entry name" value="UvrD-like_ATP-bd"/>
</dbReference>
<name>W1VEX5_9ACTO</name>
<dbReference type="PROSITE" id="PS51198">
    <property type="entry name" value="UVRD_HELICASE_ATP_BIND"/>
    <property type="match status" value="1"/>
</dbReference>
<gene>
    <name evidence="7" type="ORF">Q605_AUC00972G0001</name>
</gene>
<keyword evidence="3 5" id="KW-0347">Helicase</keyword>
<dbReference type="GO" id="GO:0016787">
    <property type="term" value="F:hydrolase activity"/>
    <property type="evidence" value="ECO:0007669"/>
    <property type="project" value="UniProtKB-UniRule"/>
</dbReference>
<dbReference type="GO" id="GO:0000725">
    <property type="term" value="P:recombinational repair"/>
    <property type="evidence" value="ECO:0007669"/>
    <property type="project" value="TreeGrafter"/>
</dbReference>
<feature type="domain" description="UvrD-like helicase ATP-binding" evidence="6">
    <location>
        <begin position="28"/>
        <end position="166"/>
    </location>
</feature>
<protein>
    <submittedName>
        <fullName evidence="7">Putative UvrD/REP helicase</fullName>
    </submittedName>
</protein>
<dbReference type="GO" id="GO:0005524">
    <property type="term" value="F:ATP binding"/>
    <property type="evidence" value="ECO:0007669"/>
    <property type="project" value="UniProtKB-UniRule"/>
</dbReference>
<dbReference type="InterPro" id="IPR027417">
    <property type="entry name" value="P-loop_NTPase"/>
</dbReference>
<reference evidence="7 8" key="1">
    <citation type="submission" date="2013-12" db="EMBL/GenBank/DDBJ databases">
        <title>A Varibaculum cambriense genome reconstructed from a premature infant gut community with otherwise low bacterial novelty that shifts toward anaerobic metabolism during the third week of life.</title>
        <authorList>
            <person name="Brown C.T."/>
            <person name="Sharon I."/>
            <person name="Thomas B.C."/>
            <person name="Castelle C.J."/>
            <person name="Morowitz M.J."/>
            <person name="Banfield J.F."/>
        </authorList>
    </citation>
    <scope>NUCLEOTIDE SEQUENCE [LARGE SCALE GENOMIC DNA]</scope>
    <source>
        <strain evidence="8">DORA_12</strain>
    </source>
</reference>
<evidence type="ECO:0000256" key="3">
    <source>
        <dbReference type="ARBA" id="ARBA00022806"/>
    </source>
</evidence>
<dbReference type="Pfam" id="PF00580">
    <property type="entry name" value="UvrD-helicase"/>
    <property type="match status" value="1"/>
</dbReference>
<feature type="non-terminal residue" evidence="7">
    <location>
        <position position="166"/>
    </location>
</feature>
<sequence>MMSPTPAASSAPQAELTPAYLARALGIHEPTPEQAAVICHPLSPVLVVAGAGSGKTATMSQRVVYLVASGAVEPGEVLGLTFTRKAAAELAQRISVRLDALAGSGLIERDEEGLDPTIATYNSFAGTIVRDHGLRIGVDPDATLITEARAWQVVSAIVERRRQPLP</sequence>
<keyword evidence="1 5" id="KW-0547">Nucleotide-binding</keyword>
<dbReference type="PANTHER" id="PTHR11070">
    <property type="entry name" value="UVRD / RECB / PCRA DNA HELICASE FAMILY MEMBER"/>
    <property type="match status" value="1"/>
</dbReference>
<dbReference type="InterPro" id="IPR000212">
    <property type="entry name" value="DNA_helicase_UvrD/REP"/>
</dbReference>